<dbReference type="InterPro" id="IPR004045">
    <property type="entry name" value="Glutathione_S-Trfase_N"/>
</dbReference>
<dbReference type="InterPro" id="IPR036249">
    <property type="entry name" value="Thioredoxin-like_sf"/>
</dbReference>
<dbReference type="PANTHER" id="PTHR43968:SF6">
    <property type="entry name" value="GLUTATHIONE S-TRANSFERASE OMEGA"/>
    <property type="match status" value="1"/>
</dbReference>
<dbReference type="KEGG" id="acru:HHL28_09910"/>
<dbReference type="SUPFAM" id="SSF47616">
    <property type="entry name" value="GST C-terminal domain-like"/>
    <property type="match status" value="1"/>
</dbReference>
<reference evidence="2" key="1">
    <citation type="submission" date="2020-04" db="EMBL/GenBank/DDBJ databases">
        <title>A desert anoxygenic phototrophic bacterium fixes CO2 using RubisCO under aerobic conditions.</title>
        <authorList>
            <person name="Tang K."/>
        </authorList>
    </citation>
    <scope>NUCLEOTIDE SEQUENCE [LARGE SCALE GENOMIC DNA]</scope>
    <source>
        <strain evidence="2">MIMtkB3</strain>
    </source>
</reference>
<dbReference type="Pfam" id="PF13410">
    <property type="entry name" value="GST_C_2"/>
    <property type="match status" value="1"/>
</dbReference>
<accession>A0A858R7K4</accession>
<dbReference type="PANTHER" id="PTHR43968">
    <property type="match status" value="1"/>
</dbReference>
<dbReference type="AlphaFoldDB" id="A0A858R7K4"/>
<dbReference type="Gene3D" id="1.20.1050.10">
    <property type="match status" value="1"/>
</dbReference>
<dbReference type="InterPro" id="IPR050983">
    <property type="entry name" value="GST_Omega/HSP26"/>
</dbReference>
<dbReference type="PROSITE" id="PS50404">
    <property type="entry name" value="GST_NTER"/>
    <property type="match status" value="1"/>
</dbReference>
<dbReference type="InterPro" id="IPR036282">
    <property type="entry name" value="Glutathione-S-Trfase_C_sf"/>
</dbReference>
<dbReference type="GO" id="GO:0005737">
    <property type="term" value="C:cytoplasm"/>
    <property type="evidence" value="ECO:0007669"/>
    <property type="project" value="TreeGrafter"/>
</dbReference>
<feature type="domain" description="GST N-terminal" evidence="1">
    <location>
        <begin position="1"/>
        <end position="80"/>
    </location>
</feature>
<protein>
    <submittedName>
        <fullName evidence="2">Glutathione S-transferase</fullName>
    </submittedName>
</protein>
<evidence type="ECO:0000313" key="3">
    <source>
        <dbReference type="Proteomes" id="UP000501891"/>
    </source>
</evidence>
<dbReference type="GO" id="GO:0016740">
    <property type="term" value="F:transferase activity"/>
    <property type="evidence" value="ECO:0007669"/>
    <property type="project" value="UniProtKB-KW"/>
</dbReference>
<sequence>MKLFVNKPSPYARKVLVLLHEKGALDRVEVVNADPWANPADLLAATPLAKVPALVTDEGWVLPESWAIADYLDTTLPGPRLLPQEPGPRGLELRLAALGQGVTDAAFSAVIEGRRPEGERSPGWVERQKAAILRALPVLEGEVAALSVGFGLGALTVAVALDYLDFRHAALAWGERAPALREWFEGVRERPSMRATDPR</sequence>
<evidence type="ECO:0000259" key="1">
    <source>
        <dbReference type="PROSITE" id="PS50404"/>
    </source>
</evidence>
<dbReference type="Pfam" id="PF13409">
    <property type="entry name" value="GST_N_2"/>
    <property type="match status" value="1"/>
</dbReference>
<evidence type="ECO:0000313" key="2">
    <source>
        <dbReference type="EMBL" id="QJE73367.1"/>
    </source>
</evidence>
<dbReference type="EMBL" id="CP051775">
    <property type="protein sequence ID" value="QJE73367.1"/>
    <property type="molecule type" value="Genomic_DNA"/>
</dbReference>
<dbReference type="CDD" id="cd03205">
    <property type="entry name" value="GST_C_6"/>
    <property type="match status" value="1"/>
</dbReference>
<dbReference type="Gene3D" id="3.40.30.10">
    <property type="entry name" value="Glutaredoxin"/>
    <property type="match status" value="1"/>
</dbReference>
<proteinExistence type="predicted"/>
<dbReference type="Proteomes" id="UP000501891">
    <property type="component" value="Chromosome"/>
</dbReference>
<gene>
    <name evidence="2" type="ORF">HHL28_09910</name>
</gene>
<name>A0A858R7K4_9PROT</name>
<keyword evidence="3" id="KW-1185">Reference proteome</keyword>
<organism evidence="2 3">
    <name type="scientific">Aerophototrophica crusticola</name>
    <dbReference type="NCBI Taxonomy" id="1709002"/>
    <lineage>
        <taxon>Bacteria</taxon>
        <taxon>Pseudomonadati</taxon>
        <taxon>Pseudomonadota</taxon>
        <taxon>Alphaproteobacteria</taxon>
        <taxon>Rhodospirillales</taxon>
        <taxon>Rhodospirillaceae</taxon>
        <taxon>Aerophototrophica</taxon>
    </lineage>
</organism>
<dbReference type="SUPFAM" id="SSF52833">
    <property type="entry name" value="Thioredoxin-like"/>
    <property type="match status" value="1"/>
</dbReference>